<gene>
    <name evidence="1" type="ORF">PR048_010907</name>
</gene>
<comment type="caution">
    <text evidence="1">The sequence shown here is derived from an EMBL/GenBank/DDBJ whole genome shotgun (WGS) entry which is preliminary data.</text>
</comment>
<accession>A0ABQ9I430</accession>
<protein>
    <recommendedName>
        <fullName evidence="3">Retrovirus-related Pol polyprotein from transposon TNT 1-94</fullName>
    </recommendedName>
</protein>
<feature type="non-terminal residue" evidence="1">
    <location>
        <position position="117"/>
    </location>
</feature>
<evidence type="ECO:0000313" key="2">
    <source>
        <dbReference type="Proteomes" id="UP001159363"/>
    </source>
</evidence>
<keyword evidence="2" id="KW-1185">Reference proteome</keyword>
<name>A0ABQ9I430_9NEOP</name>
<sequence>MLGNNVKIKDLREISNLFGWEIVRLSKECLMLRQSKYIRNVESIGCILYLATCTRPEIAFTVGKLSNGSSVADWKGVKDIMRYLISTQNRKMTYRRDKPIVKVFCDADCANDRDVKS</sequence>
<evidence type="ECO:0000313" key="1">
    <source>
        <dbReference type="EMBL" id="KAJ8891391.1"/>
    </source>
</evidence>
<dbReference type="EMBL" id="JARBHB010000003">
    <property type="protein sequence ID" value="KAJ8891391.1"/>
    <property type="molecule type" value="Genomic_DNA"/>
</dbReference>
<reference evidence="1 2" key="1">
    <citation type="submission" date="2023-02" db="EMBL/GenBank/DDBJ databases">
        <title>LHISI_Scaffold_Assembly.</title>
        <authorList>
            <person name="Stuart O.P."/>
            <person name="Cleave R."/>
            <person name="Magrath M.J.L."/>
            <person name="Mikheyev A.S."/>
        </authorList>
    </citation>
    <scope>NUCLEOTIDE SEQUENCE [LARGE SCALE GENOMIC DNA]</scope>
    <source>
        <strain evidence="1">Daus_M_001</strain>
        <tissue evidence="1">Leg muscle</tissue>
    </source>
</reference>
<dbReference type="Proteomes" id="UP001159363">
    <property type="component" value="Chromosome 3"/>
</dbReference>
<proteinExistence type="predicted"/>
<evidence type="ECO:0008006" key="3">
    <source>
        <dbReference type="Google" id="ProtNLM"/>
    </source>
</evidence>
<organism evidence="1 2">
    <name type="scientific">Dryococelus australis</name>
    <dbReference type="NCBI Taxonomy" id="614101"/>
    <lineage>
        <taxon>Eukaryota</taxon>
        <taxon>Metazoa</taxon>
        <taxon>Ecdysozoa</taxon>
        <taxon>Arthropoda</taxon>
        <taxon>Hexapoda</taxon>
        <taxon>Insecta</taxon>
        <taxon>Pterygota</taxon>
        <taxon>Neoptera</taxon>
        <taxon>Polyneoptera</taxon>
        <taxon>Phasmatodea</taxon>
        <taxon>Verophasmatodea</taxon>
        <taxon>Anareolatae</taxon>
        <taxon>Phasmatidae</taxon>
        <taxon>Eurycanthinae</taxon>
        <taxon>Dryococelus</taxon>
    </lineage>
</organism>